<dbReference type="Proteomes" id="UP001185331">
    <property type="component" value="Unassembled WGS sequence"/>
</dbReference>
<protein>
    <submittedName>
        <fullName evidence="1">Uncharacterized protein</fullName>
    </submittedName>
</protein>
<dbReference type="AlphaFoldDB" id="A0AAE4BMK5"/>
<dbReference type="EMBL" id="JAVDQK010000005">
    <property type="protein sequence ID" value="MDR6218587.1"/>
    <property type="molecule type" value="Genomic_DNA"/>
</dbReference>
<gene>
    <name evidence="1" type="ORF">J2Y00_002184</name>
</gene>
<name>A0AAE4BMK5_9DEIO</name>
<accession>A0AAE4BMK5</accession>
<evidence type="ECO:0000313" key="2">
    <source>
        <dbReference type="Proteomes" id="UP001185331"/>
    </source>
</evidence>
<comment type="caution">
    <text evidence="1">The sequence shown here is derived from an EMBL/GenBank/DDBJ whole genome shotgun (WGS) entry which is preliminary data.</text>
</comment>
<sequence length="241" mass="26028">MKTFYFPGNDPRSLVIGQHVVRGVMDLLAQAGFLLADDQVEGLSAIDDFSSQPGILLCADGSYVIRIPLDGALNGVQFQRSTDEYAQAYAHPQEPSPDSVSDLVARVNGALSHPNLPVENIEVARYDRCATWGSQVILEIRTTIEHQRVHRDALNLCPDGVISFEVEKGVMHAAYHQGQFIGMAKTGSAGYVNFADPGSSWSGTRTLLFPTSAVSSLAYTHAESAAEVLDALLARTQPRVA</sequence>
<reference evidence="1" key="1">
    <citation type="submission" date="2023-07" db="EMBL/GenBank/DDBJ databases">
        <title>Sorghum-associated microbial communities from plants grown in Nebraska, USA.</title>
        <authorList>
            <person name="Schachtman D."/>
        </authorList>
    </citation>
    <scope>NUCLEOTIDE SEQUENCE</scope>
    <source>
        <strain evidence="1">BE330</strain>
    </source>
</reference>
<organism evidence="1 2">
    <name type="scientific">Deinococcus soli</name>
    <name type="common">ex Cha et al. 2016</name>
    <dbReference type="NCBI Taxonomy" id="1309411"/>
    <lineage>
        <taxon>Bacteria</taxon>
        <taxon>Thermotogati</taxon>
        <taxon>Deinococcota</taxon>
        <taxon>Deinococci</taxon>
        <taxon>Deinococcales</taxon>
        <taxon>Deinococcaceae</taxon>
        <taxon>Deinococcus</taxon>
    </lineage>
</organism>
<evidence type="ECO:0000313" key="1">
    <source>
        <dbReference type="EMBL" id="MDR6218587.1"/>
    </source>
</evidence>
<proteinExistence type="predicted"/>
<dbReference type="RefSeq" id="WP_309852942.1">
    <property type="nucleotide sequence ID" value="NZ_JAVDQJ010000004.1"/>
</dbReference>